<sequence length="99" mass="11036">MRKDSAYRTIRARTREYAVTESNRQSNTLAAVFTPARIVALALTALAVIFVLQNRDSTSINLFWITVQSPMWFTLLAVFVVGLVTGVLTTSRRAKRSAS</sequence>
<dbReference type="Proteomes" id="UP000183263">
    <property type="component" value="Unassembled WGS sequence"/>
</dbReference>
<feature type="transmembrane region" description="Helical" evidence="1">
    <location>
        <begin position="29"/>
        <end position="52"/>
    </location>
</feature>
<evidence type="ECO:0000313" key="2">
    <source>
        <dbReference type="EMBL" id="SDJ22541.1"/>
    </source>
</evidence>
<feature type="transmembrane region" description="Helical" evidence="1">
    <location>
        <begin position="72"/>
        <end position="90"/>
    </location>
</feature>
<proteinExistence type="predicted"/>
<evidence type="ECO:0000256" key="1">
    <source>
        <dbReference type="SAM" id="Phobius"/>
    </source>
</evidence>
<evidence type="ECO:0008006" key="4">
    <source>
        <dbReference type="Google" id="ProtNLM"/>
    </source>
</evidence>
<dbReference type="AlphaFoldDB" id="A0A1G8S054"/>
<gene>
    <name evidence="2" type="ORF">SAMN05444695_11950</name>
</gene>
<keyword evidence="1" id="KW-0472">Membrane</keyword>
<organism evidence="2 3">
    <name type="scientific">Rhodococcus triatomae</name>
    <dbReference type="NCBI Taxonomy" id="300028"/>
    <lineage>
        <taxon>Bacteria</taxon>
        <taxon>Bacillati</taxon>
        <taxon>Actinomycetota</taxon>
        <taxon>Actinomycetes</taxon>
        <taxon>Mycobacteriales</taxon>
        <taxon>Nocardiaceae</taxon>
        <taxon>Rhodococcus</taxon>
    </lineage>
</organism>
<evidence type="ECO:0000313" key="3">
    <source>
        <dbReference type="Proteomes" id="UP000183263"/>
    </source>
</evidence>
<keyword evidence="1" id="KW-1133">Transmembrane helix</keyword>
<name>A0A1G8S054_9NOCA</name>
<dbReference type="EMBL" id="FNDN01000019">
    <property type="protein sequence ID" value="SDJ22541.1"/>
    <property type="molecule type" value="Genomic_DNA"/>
</dbReference>
<keyword evidence="3" id="KW-1185">Reference proteome</keyword>
<protein>
    <recommendedName>
        <fullName evidence="4">Lipopolysaccharide assembly protein A domain-containing protein</fullName>
    </recommendedName>
</protein>
<accession>A0A1G8S054</accession>
<reference evidence="2 3" key="1">
    <citation type="submission" date="2016-10" db="EMBL/GenBank/DDBJ databases">
        <authorList>
            <person name="de Groot N.N."/>
        </authorList>
    </citation>
    <scope>NUCLEOTIDE SEQUENCE [LARGE SCALE GENOMIC DNA]</scope>
    <source>
        <strain evidence="2 3">DSM 44892</strain>
    </source>
</reference>
<keyword evidence="1" id="KW-0812">Transmembrane</keyword>